<dbReference type="RefSeq" id="XP_002178593.1">
    <property type="nucleotide sequence ID" value="XM_002178557.1"/>
</dbReference>
<evidence type="ECO:0000256" key="1">
    <source>
        <dbReference type="ARBA" id="ARBA00001933"/>
    </source>
</evidence>
<dbReference type="UniPathway" id="UPA00528">
    <property type="reaction ID" value="UER00586"/>
</dbReference>
<dbReference type="GO" id="GO:0042853">
    <property type="term" value="P:L-alanine catabolic process"/>
    <property type="evidence" value="ECO:0007669"/>
    <property type="project" value="UniProtKB-UniPathway"/>
</dbReference>
<dbReference type="InterPro" id="IPR015421">
    <property type="entry name" value="PyrdxlP-dep_Trfase_major"/>
</dbReference>
<dbReference type="InterPro" id="IPR015422">
    <property type="entry name" value="PyrdxlP-dep_Trfase_small"/>
</dbReference>
<dbReference type="eggNOG" id="KOG0258">
    <property type="taxonomic scope" value="Eukaryota"/>
</dbReference>
<dbReference type="GO" id="GO:0004021">
    <property type="term" value="F:L-alanine:2-oxoglutarate aminotransferase activity"/>
    <property type="evidence" value="ECO:0007669"/>
    <property type="project" value="TreeGrafter"/>
</dbReference>
<reference evidence="9" key="2">
    <citation type="submission" date="2008-08" db="EMBL/GenBank/DDBJ databases">
        <authorList>
            <consortium name="Diatom Consortium"/>
            <person name="Grigoriev I."/>
            <person name="Grimwood J."/>
            <person name="Kuo A."/>
            <person name="Otillar R.P."/>
            <person name="Salamov A."/>
            <person name="Detter J.C."/>
            <person name="Lindquist E."/>
            <person name="Shapiro H."/>
            <person name="Lucas S."/>
            <person name="Glavina del Rio T."/>
            <person name="Pitluck S."/>
            <person name="Rokhsar D."/>
            <person name="Bowler C."/>
        </authorList>
    </citation>
    <scope>GENOME REANNOTATION</scope>
    <source>
        <strain evidence="9">CCAP 1055/1</strain>
    </source>
</reference>
<dbReference type="PANTHER" id="PTHR11751">
    <property type="entry name" value="ALANINE AMINOTRANSFERASE"/>
    <property type="match status" value="1"/>
</dbReference>
<comment type="similarity">
    <text evidence="6">Belongs to the class-I pyridoxal-phosphate-dependent aminotransferase family. Alanine aminotransferase subfamily.</text>
</comment>
<keyword evidence="4" id="KW-0808">Transferase</keyword>
<accession>B7FUH0</accession>
<dbReference type="SUPFAM" id="SSF53383">
    <property type="entry name" value="PLP-dependent transferases"/>
    <property type="match status" value="1"/>
</dbReference>
<evidence type="ECO:0000256" key="2">
    <source>
        <dbReference type="ARBA" id="ARBA00011738"/>
    </source>
</evidence>
<dbReference type="Pfam" id="PF00155">
    <property type="entry name" value="Aminotran_1_2"/>
    <property type="match status" value="1"/>
</dbReference>
<dbReference type="Proteomes" id="UP000000759">
    <property type="component" value="Chromosome 4"/>
</dbReference>
<keyword evidence="3" id="KW-0032">Aminotransferase</keyword>
<dbReference type="CDD" id="cd00609">
    <property type="entry name" value="AAT_like"/>
    <property type="match status" value="1"/>
</dbReference>
<dbReference type="GO" id="GO:0030170">
    <property type="term" value="F:pyridoxal phosphate binding"/>
    <property type="evidence" value="ECO:0007669"/>
    <property type="project" value="InterPro"/>
</dbReference>
<sequence length="475" mass="51937">MYPGLRKMEYAVRGKVVIAADQISDNLASGKSYPFDHIVYTNIGNPQSVGQQPLTWPRQVLALVDLPDAVGIQHPDILRLFPADAVARAKEIKEGLGGHGSGAYSHSKGCRAFRRDIAAFLQDRDGGLPAEPEDIFMTNGASAGINMMLNALVADSSCGVMIPIPQYPIYSATIDLLGGQKVGYYLNEANGWELNMEELERSLQEATEQGIKVNAFVLINPGNPSGTVLSRTNLQDIVRFCAKHNLVLLADEVYQENVYDENAEFVSCKRAAHQVGLLEDDGIELVSFHSISKGVFGECGRRGGYMELVGFNADVKDELYKLASANLCATVSGQIMTSLMVRGPDQGDVSYESHQAEKKAIFESLRRRSKIVSDGLNNIPGISCQTATGSMYCFPSVEMPKGALPAAEKMGVSPDTLYCMSLLERTGLCVVPASGFGQREGRYGFRTTFLPSEDEMARAVEQIREHYHEFCEMYA</sequence>
<dbReference type="Gene3D" id="1.10.287.1970">
    <property type="match status" value="1"/>
</dbReference>
<proteinExistence type="inferred from homology"/>
<dbReference type="InterPro" id="IPR015424">
    <property type="entry name" value="PyrdxlP-dep_Trfase"/>
</dbReference>
<keyword evidence="9" id="KW-1185">Reference proteome</keyword>
<dbReference type="OrthoDB" id="1732682at2759"/>
<name>B7FUH0_PHATC</name>
<dbReference type="STRING" id="556484.B7FUH0"/>
<dbReference type="EMBL" id="CM000607">
    <property type="protein sequence ID" value="EEC50258.1"/>
    <property type="molecule type" value="Genomic_DNA"/>
</dbReference>
<dbReference type="AlphaFoldDB" id="B7FUH0"/>
<dbReference type="InterPro" id="IPR004839">
    <property type="entry name" value="Aminotransferase_I/II_large"/>
</dbReference>
<keyword evidence="5" id="KW-0663">Pyridoxal phosphate</keyword>
<evidence type="ECO:0000313" key="9">
    <source>
        <dbReference type="Proteomes" id="UP000000759"/>
    </source>
</evidence>
<gene>
    <name evidence="8" type="ORF">PHATRDRAFT_34010</name>
</gene>
<evidence type="ECO:0000256" key="5">
    <source>
        <dbReference type="ARBA" id="ARBA00022898"/>
    </source>
</evidence>
<dbReference type="Gene3D" id="3.40.640.10">
    <property type="entry name" value="Type I PLP-dependent aspartate aminotransferase-like (Major domain)"/>
    <property type="match status" value="1"/>
</dbReference>
<dbReference type="HOGENOM" id="CLU_014254_3_0_1"/>
<evidence type="ECO:0000256" key="3">
    <source>
        <dbReference type="ARBA" id="ARBA00022576"/>
    </source>
</evidence>
<dbReference type="FunFam" id="1.10.287.1970:FF:000001">
    <property type="entry name" value="Alanine aminotransferase 2"/>
    <property type="match status" value="1"/>
</dbReference>
<comment type="cofactor">
    <cofactor evidence="1">
        <name>pyridoxal 5'-phosphate</name>
        <dbReference type="ChEBI" id="CHEBI:597326"/>
    </cofactor>
</comment>
<evidence type="ECO:0000256" key="4">
    <source>
        <dbReference type="ARBA" id="ARBA00022679"/>
    </source>
</evidence>
<organism evidence="8 9">
    <name type="scientific">Phaeodactylum tricornutum (strain CCAP 1055/1)</name>
    <dbReference type="NCBI Taxonomy" id="556484"/>
    <lineage>
        <taxon>Eukaryota</taxon>
        <taxon>Sar</taxon>
        <taxon>Stramenopiles</taxon>
        <taxon>Ochrophyta</taxon>
        <taxon>Bacillariophyta</taxon>
        <taxon>Bacillariophyceae</taxon>
        <taxon>Bacillariophycidae</taxon>
        <taxon>Naviculales</taxon>
        <taxon>Phaeodactylaceae</taxon>
        <taxon>Phaeodactylum</taxon>
    </lineage>
</organism>
<evidence type="ECO:0000256" key="6">
    <source>
        <dbReference type="ARBA" id="ARBA00025785"/>
    </source>
</evidence>
<evidence type="ECO:0000259" key="7">
    <source>
        <dbReference type="Pfam" id="PF00155"/>
    </source>
</evidence>
<dbReference type="FunFam" id="3.90.1150.10:FF:000151">
    <property type="entry name" value="Alanine aminotransferase 2"/>
    <property type="match status" value="1"/>
</dbReference>
<dbReference type="FunFam" id="3.40.640.10:FF:000012">
    <property type="entry name" value="alanine aminotransferase 2"/>
    <property type="match status" value="1"/>
</dbReference>
<dbReference type="InParanoid" id="B7FUH0"/>
<dbReference type="InterPro" id="IPR045088">
    <property type="entry name" value="ALAT1/2-like"/>
</dbReference>
<dbReference type="KEGG" id="pti:PHATRDRAFT_34010"/>
<dbReference type="GeneID" id="7197795"/>
<dbReference type="PaxDb" id="2850-Phatr34010"/>
<protein>
    <recommendedName>
        <fullName evidence="7">Aminotransferase class I/classII large domain-containing protein</fullName>
    </recommendedName>
</protein>
<comment type="subunit">
    <text evidence="2">Homodimer.</text>
</comment>
<evidence type="ECO:0000313" key="8">
    <source>
        <dbReference type="EMBL" id="EEC50258.1"/>
    </source>
</evidence>
<dbReference type="PANTHER" id="PTHR11751:SF29">
    <property type="entry name" value="ALANINE TRANSAMINASE"/>
    <property type="match status" value="1"/>
</dbReference>
<reference evidence="8 9" key="1">
    <citation type="journal article" date="2008" name="Nature">
        <title>The Phaeodactylum genome reveals the evolutionary history of diatom genomes.</title>
        <authorList>
            <person name="Bowler C."/>
            <person name="Allen A.E."/>
            <person name="Badger J.H."/>
            <person name="Grimwood J."/>
            <person name="Jabbari K."/>
            <person name="Kuo A."/>
            <person name="Maheswari U."/>
            <person name="Martens C."/>
            <person name="Maumus F."/>
            <person name="Otillar R.P."/>
            <person name="Rayko E."/>
            <person name="Salamov A."/>
            <person name="Vandepoele K."/>
            <person name="Beszteri B."/>
            <person name="Gruber A."/>
            <person name="Heijde M."/>
            <person name="Katinka M."/>
            <person name="Mock T."/>
            <person name="Valentin K."/>
            <person name="Verret F."/>
            <person name="Berges J.A."/>
            <person name="Brownlee C."/>
            <person name="Cadoret J.P."/>
            <person name="Chiovitti A."/>
            <person name="Choi C.J."/>
            <person name="Coesel S."/>
            <person name="De Martino A."/>
            <person name="Detter J.C."/>
            <person name="Durkin C."/>
            <person name="Falciatore A."/>
            <person name="Fournet J."/>
            <person name="Haruta M."/>
            <person name="Huysman M.J."/>
            <person name="Jenkins B.D."/>
            <person name="Jiroutova K."/>
            <person name="Jorgensen R.E."/>
            <person name="Joubert Y."/>
            <person name="Kaplan A."/>
            <person name="Kroger N."/>
            <person name="Kroth P.G."/>
            <person name="La Roche J."/>
            <person name="Lindquist E."/>
            <person name="Lommer M."/>
            <person name="Martin-Jezequel V."/>
            <person name="Lopez P.J."/>
            <person name="Lucas S."/>
            <person name="Mangogna M."/>
            <person name="McGinnis K."/>
            <person name="Medlin L.K."/>
            <person name="Montsant A."/>
            <person name="Oudot-Le Secq M.P."/>
            <person name="Napoli C."/>
            <person name="Obornik M."/>
            <person name="Parker M.S."/>
            <person name="Petit J.L."/>
            <person name="Porcel B.M."/>
            <person name="Poulsen N."/>
            <person name="Robison M."/>
            <person name="Rychlewski L."/>
            <person name="Rynearson T.A."/>
            <person name="Schmutz J."/>
            <person name="Shapiro H."/>
            <person name="Siaut M."/>
            <person name="Stanley M."/>
            <person name="Sussman M.R."/>
            <person name="Taylor A.R."/>
            <person name="Vardi A."/>
            <person name="von Dassow P."/>
            <person name="Vyverman W."/>
            <person name="Willis A."/>
            <person name="Wyrwicz L.S."/>
            <person name="Rokhsar D.S."/>
            <person name="Weissenbach J."/>
            <person name="Armbrust E.V."/>
            <person name="Green B.R."/>
            <person name="Van de Peer Y."/>
            <person name="Grigoriev I.V."/>
        </authorList>
    </citation>
    <scope>NUCLEOTIDE SEQUENCE [LARGE SCALE GENOMIC DNA]</scope>
    <source>
        <strain evidence="8 9">CCAP 1055/1</strain>
    </source>
</reference>
<dbReference type="Gene3D" id="3.90.1150.10">
    <property type="entry name" value="Aspartate Aminotransferase, domain 1"/>
    <property type="match status" value="1"/>
</dbReference>
<feature type="domain" description="Aminotransferase class I/classII large" evidence="7">
    <location>
        <begin position="92"/>
        <end position="463"/>
    </location>
</feature>